<accession>A0A517NIV9</accession>
<dbReference type="AlphaFoldDB" id="A0A517NIV9"/>
<feature type="transmembrane region" description="Helical" evidence="2">
    <location>
        <begin position="375"/>
        <end position="408"/>
    </location>
</feature>
<feature type="compositionally biased region" description="Low complexity" evidence="1">
    <location>
        <begin position="49"/>
        <end position="79"/>
    </location>
</feature>
<reference evidence="3 4" key="1">
    <citation type="submission" date="2019-02" db="EMBL/GenBank/DDBJ databases">
        <title>Deep-cultivation of Planctomycetes and their phenomic and genomic characterization uncovers novel biology.</title>
        <authorList>
            <person name="Wiegand S."/>
            <person name="Jogler M."/>
            <person name="Boedeker C."/>
            <person name="Pinto D."/>
            <person name="Vollmers J."/>
            <person name="Rivas-Marin E."/>
            <person name="Kohn T."/>
            <person name="Peeters S.H."/>
            <person name="Heuer A."/>
            <person name="Rast P."/>
            <person name="Oberbeckmann S."/>
            <person name="Bunk B."/>
            <person name="Jeske O."/>
            <person name="Meyerdierks A."/>
            <person name="Storesund J.E."/>
            <person name="Kallscheuer N."/>
            <person name="Luecker S."/>
            <person name="Lage O.M."/>
            <person name="Pohl T."/>
            <person name="Merkel B.J."/>
            <person name="Hornburger P."/>
            <person name="Mueller R.-W."/>
            <person name="Bruemmer F."/>
            <person name="Labrenz M."/>
            <person name="Spormann A.M."/>
            <person name="Op den Camp H."/>
            <person name="Overmann J."/>
            <person name="Amann R."/>
            <person name="Jetten M.S.M."/>
            <person name="Mascher T."/>
            <person name="Medema M.H."/>
            <person name="Devos D.P."/>
            <person name="Kaster A.-K."/>
            <person name="Ovreas L."/>
            <person name="Rohde M."/>
            <person name="Galperin M.Y."/>
            <person name="Jogler C."/>
        </authorList>
    </citation>
    <scope>NUCLEOTIDE SEQUENCE [LARGE SCALE GENOMIC DNA]</scope>
    <source>
        <strain evidence="3 4">K22_7</strain>
    </source>
</reference>
<evidence type="ECO:0000313" key="4">
    <source>
        <dbReference type="Proteomes" id="UP000318538"/>
    </source>
</evidence>
<dbReference type="KEGG" id="rlc:K227x_54070"/>
<feature type="transmembrane region" description="Helical" evidence="2">
    <location>
        <begin position="233"/>
        <end position="253"/>
    </location>
</feature>
<gene>
    <name evidence="3" type="ORF">K227x_54070</name>
</gene>
<feature type="transmembrane region" description="Helical" evidence="2">
    <location>
        <begin position="281"/>
        <end position="306"/>
    </location>
</feature>
<keyword evidence="2" id="KW-0472">Membrane</keyword>
<dbReference type="EMBL" id="CP036525">
    <property type="protein sequence ID" value="QDT06983.1"/>
    <property type="molecule type" value="Genomic_DNA"/>
</dbReference>
<sequence>MEAGGSVIHIAGRVRIGFDTTDGAGNAGENDVARPAKPVLDRMHATPMTDPLSNDTPNDTPTDGPDSTAHQSGAADSGADGAGRRDADPGRPVDSGAGESTSGNSPSGDSTSGNSPSGSDSDDQGHRGYDLETGLLARVRDWVDVFPWVRLGQTLRIAASPSMLSLTALAMAIHFLGMWFLFGSEPLVDADRLPPQILPPPILTSPLAELESYFVTLSPTSIYWNSDRLGGGWSGVAILWTLLVWVPPVLWLTRQGALLTAGRTMAGNAMMSRHVIARTPAAWLSALVPVLCIGLIGVGLIVIGAIARVVTGPAAVGWAMGLIATLVAIPGGLLLFGSLIAVPLAWAAIANEADSDPLDALSRGYEYFYRRPLHWISYGLVSLVMLVIVAAMASGVAWASELLCVAMIETVGGPPQTVEAVQFWCHKFPTVVSLTLFWAMVGGVYLLVRCNAGGQEVEDLWQPKPPAPPSMPELP</sequence>
<feature type="transmembrane region" description="Helical" evidence="2">
    <location>
        <begin position="163"/>
        <end position="182"/>
    </location>
</feature>
<evidence type="ECO:0000256" key="1">
    <source>
        <dbReference type="SAM" id="MobiDB-lite"/>
    </source>
</evidence>
<dbReference type="Proteomes" id="UP000318538">
    <property type="component" value="Chromosome"/>
</dbReference>
<name>A0A517NIV9_9BACT</name>
<evidence type="ECO:0000256" key="2">
    <source>
        <dbReference type="SAM" id="Phobius"/>
    </source>
</evidence>
<keyword evidence="2" id="KW-1133">Transmembrane helix</keyword>
<proteinExistence type="predicted"/>
<feature type="compositionally biased region" description="Basic and acidic residues" evidence="1">
    <location>
        <begin position="82"/>
        <end position="91"/>
    </location>
</feature>
<feature type="transmembrane region" description="Helical" evidence="2">
    <location>
        <begin position="318"/>
        <end position="342"/>
    </location>
</feature>
<keyword evidence="4" id="KW-1185">Reference proteome</keyword>
<organism evidence="3 4">
    <name type="scientific">Rubripirellula lacrimiformis</name>
    <dbReference type="NCBI Taxonomy" id="1930273"/>
    <lineage>
        <taxon>Bacteria</taxon>
        <taxon>Pseudomonadati</taxon>
        <taxon>Planctomycetota</taxon>
        <taxon>Planctomycetia</taxon>
        <taxon>Pirellulales</taxon>
        <taxon>Pirellulaceae</taxon>
        <taxon>Rubripirellula</taxon>
    </lineage>
</organism>
<feature type="compositionally biased region" description="Low complexity" evidence="1">
    <location>
        <begin position="100"/>
        <end position="119"/>
    </location>
</feature>
<feature type="transmembrane region" description="Helical" evidence="2">
    <location>
        <begin position="428"/>
        <end position="448"/>
    </location>
</feature>
<evidence type="ECO:0000313" key="3">
    <source>
        <dbReference type="EMBL" id="QDT06983.1"/>
    </source>
</evidence>
<protein>
    <submittedName>
        <fullName evidence="3">Uncharacterized protein</fullName>
    </submittedName>
</protein>
<feature type="region of interest" description="Disordered" evidence="1">
    <location>
        <begin position="19"/>
        <end position="128"/>
    </location>
</feature>
<feature type="compositionally biased region" description="Basic and acidic residues" evidence="1">
    <location>
        <begin position="31"/>
        <end position="44"/>
    </location>
</feature>
<keyword evidence="2" id="KW-0812">Transmembrane</keyword>